<dbReference type="InterPro" id="IPR013946">
    <property type="entry name" value="NCA2-like"/>
</dbReference>
<keyword evidence="3 6" id="KW-1133">Transmembrane helix</keyword>
<keyword evidence="5 6" id="KW-0472">Membrane</keyword>
<evidence type="ECO:0000256" key="1">
    <source>
        <dbReference type="ARBA" id="ARBA00004225"/>
    </source>
</evidence>
<dbReference type="Pfam" id="PF08637">
    <property type="entry name" value="NCA2"/>
    <property type="match status" value="1"/>
</dbReference>
<sequence>METTFEKLFRNLGDNIENLKSQVPAEFGDRFGNFRKNMVALAKQSWKADRGPPREGLPLLLQSPWHPSITVGETNEVDKVVEALRDFSAELLSLLKVVCKHLDFWRLKNEGTDASKVRLMILERGPWQLVLGVSRFVRGSIWEKSATSGLVSAVTTRINERVLVLTAVQRRLASLVGQVHMEIDKLSQDIGKGHHIPEALVSSLSAVLRAMSVLEGSYDLPQTDASSYEDVKATSSISLRFDEISDNLRSKSEWKGKDMDDAVDLLFTNLDLLRTLIDCLMFHHRKPHKITRYWLRYTGGAVGLAFASGWLIRHSRLGGSDDIDRWLREGREAVMTFIREHVEQPLLSIRDDLFETFRKRHHEPDSLGEAQLTAESLNRMLLEFVKHTSDKLPEDLTEQQMMEVMMTRYEEELVHPLRNLLAGQLARALLIQVQKLKLDTERAMLELNQILRANEINFAILAAFPAVIVTCFLGYFGKVLLIETDEVGRGRAAQAKRRMLMAEVEKAIMCFQMMLDEARQEEAMWRFGMVIYGLDRLYKAVKKVAVESGEWPSLRGDILDLAKPRLSSTYKLQITARMERIYECLVPLPTL</sequence>
<keyword evidence="2 6" id="KW-0812">Transmembrane</keyword>
<protein>
    <recommendedName>
        <fullName evidence="9">Protein DGS1, mitochondrial</fullName>
    </recommendedName>
</protein>
<evidence type="ECO:0000256" key="4">
    <source>
        <dbReference type="ARBA" id="ARBA00023128"/>
    </source>
</evidence>
<dbReference type="Gramene" id="Mp6g04270.1">
    <property type="protein sequence ID" value="Mp6g04270.1.cds"/>
    <property type="gene ID" value="Mp6g04270"/>
</dbReference>
<gene>
    <name evidence="7" type="ORF">MARPO_0034s0093</name>
</gene>
<accession>A0A2R6X5Y0</accession>
<evidence type="ECO:0000256" key="5">
    <source>
        <dbReference type="ARBA" id="ARBA00023136"/>
    </source>
</evidence>
<evidence type="ECO:0000256" key="2">
    <source>
        <dbReference type="ARBA" id="ARBA00022692"/>
    </source>
</evidence>
<proteinExistence type="predicted"/>
<dbReference type="AlphaFoldDB" id="A0A2R6X5Y0"/>
<reference evidence="8" key="1">
    <citation type="journal article" date="2017" name="Cell">
        <title>Insights into land plant evolution garnered from the Marchantia polymorpha genome.</title>
        <authorList>
            <person name="Bowman J.L."/>
            <person name="Kohchi T."/>
            <person name="Yamato K.T."/>
            <person name="Jenkins J."/>
            <person name="Shu S."/>
            <person name="Ishizaki K."/>
            <person name="Yamaoka S."/>
            <person name="Nishihama R."/>
            <person name="Nakamura Y."/>
            <person name="Berger F."/>
            <person name="Adam C."/>
            <person name="Aki S.S."/>
            <person name="Althoff F."/>
            <person name="Araki T."/>
            <person name="Arteaga-Vazquez M.A."/>
            <person name="Balasubrmanian S."/>
            <person name="Barry K."/>
            <person name="Bauer D."/>
            <person name="Boehm C.R."/>
            <person name="Briginshaw L."/>
            <person name="Caballero-Perez J."/>
            <person name="Catarino B."/>
            <person name="Chen F."/>
            <person name="Chiyoda S."/>
            <person name="Chovatia M."/>
            <person name="Davies K.M."/>
            <person name="Delmans M."/>
            <person name="Demura T."/>
            <person name="Dierschke T."/>
            <person name="Dolan L."/>
            <person name="Dorantes-Acosta A.E."/>
            <person name="Eklund D.M."/>
            <person name="Florent S.N."/>
            <person name="Flores-Sandoval E."/>
            <person name="Fujiyama A."/>
            <person name="Fukuzawa H."/>
            <person name="Galik B."/>
            <person name="Grimanelli D."/>
            <person name="Grimwood J."/>
            <person name="Grossniklaus U."/>
            <person name="Hamada T."/>
            <person name="Haseloff J."/>
            <person name="Hetherington A.J."/>
            <person name="Higo A."/>
            <person name="Hirakawa Y."/>
            <person name="Hundley H.N."/>
            <person name="Ikeda Y."/>
            <person name="Inoue K."/>
            <person name="Inoue S.I."/>
            <person name="Ishida S."/>
            <person name="Jia Q."/>
            <person name="Kakita M."/>
            <person name="Kanazawa T."/>
            <person name="Kawai Y."/>
            <person name="Kawashima T."/>
            <person name="Kennedy M."/>
            <person name="Kinose K."/>
            <person name="Kinoshita T."/>
            <person name="Kohara Y."/>
            <person name="Koide E."/>
            <person name="Komatsu K."/>
            <person name="Kopischke S."/>
            <person name="Kubo M."/>
            <person name="Kyozuka J."/>
            <person name="Lagercrantz U."/>
            <person name="Lin S.S."/>
            <person name="Lindquist E."/>
            <person name="Lipzen A.M."/>
            <person name="Lu C.W."/>
            <person name="De Luna E."/>
            <person name="Martienssen R.A."/>
            <person name="Minamino N."/>
            <person name="Mizutani M."/>
            <person name="Mizutani M."/>
            <person name="Mochizuki N."/>
            <person name="Monte I."/>
            <person name="Mosher R."/>
            <person name="Nagasaki H."/>
            <person name="Nakagami H."/>
            <person name="Naramoto S."/>
            <person name="Nishitani K."/>
            <person name="Ohtani M."/>
            <person name="Okamoto T."/>
            <person name="Okumura M."/>
            <person name="Phillips J."/>
            <person name="Pollak B."/>
            <person name="Reinders A."/>
            <person name="Rovekamp M."/>
            <person name="Sano R."/>
            <person name="Sawa S."/>
            <person name="Schmid M.W."/>
            <person name="Shirakawa M."/>
            <person name="Solano R."/>
            <person name="Spunde A."/>
            <person name="Suetsugu N."/>
            <person name="Sugano S."/>
            <person name="Sugiyama A."/>
            <person name="Sun R."/>
            <person name="Suzuki Y."/>
            <person name="Takenaka M."/>
            <person name="Takezawa D."/>
            <person name="Tomogane H."/>
            <person name="Tsuzuki M."/>
            <person name="Ueda T."/>
            <person name="Umeda M."/>
            <person name="Ward J.M."/>
            <person name="Watanabe Y."/>
            <person name="Yazaki K."/>
            <person name="Yokoyama R."/>
            <person name="Yoshitake Y."/>
            <person name="Yotsui I."/>
            <person name="Zachgo S."/>
            <person name="Schmutz J."/>
        </authorList>
    </citation>
    <scope>NUCLEOTIDE SEQUENCE [LARGE SCALE GENOMIC DNA]</scope>
    <source>
        <strain evidence="8">Tak-1</strain>
    </source>
</reference>
<dbReference type="OrthoDB" id="413313at2759"/>
<dbReference type="PANTHER" id="PTHR28234:SF1">
    <property type="entry name" value="NUCLEAR CONTROL OF ATPASE PROTEIN 2"/>
    <property type="match status" value="1"/>
</dbReference>
<evidence type="ECO:0000256" key="6">
    <source>
        <dbReference type="SAM" id="Phobius"/>
    </source>
</evidence>
<comment type="subcellular location">
    <subcellularLocation>
        <location evidence="1">Mitochondrion membrane</location>
        <topology evidence="1">Multi-pass membrane protein</topology>
    </subcellularLocation>
</comment>
<evidence type="ECO:0000313" key="7">
    <source>
        <dbReference type="EMBL" id="PTQ41511.1"/>
    </source>
</evidence>
<evidence type="ECO:0000256" key="3">
    <source>
        <dbReference type="ARBA" id="ARBA00022989"/>
    </source>
</evidence>
<dbReference type="EMBL" id="KZ772706">
    <property type="protein sequence ID" value="PTQ41511.1"/>
    <property type="molecule type" value="Genomic_DNA"/>
</dbReference>
<dbReference type="OMA" id="EIVMMRY"/>
<evidence type="ECO:0000313" key="8">
    <source>
        <dbReference type="Proteomes" id="UP000244005"/>
    </source>
</evidence>
<dbReference type="Proteomes" id="UP000244005">
    <property type="component" value="Unassembled WGS sequence"/>
</dbReference>
<evidence type="ECO:0008006" key="9">
    <source>
        <dbReference type="Google" id="ProtNLM"/>
    </source>
</evidence>
<keyword evidence="8" id="KW-1185">Reference proteome</keyword>
<feature type="transmembrane region" description="Helical" evidence="6">
    <location>
        <begin position="458"/>
        <end position="481"/>
    </location>
</feature>
<name>A0A2R6X5Y0_MARPO</name>
<organism evidence="7 8">
    <name type="scientific">Marchantia polymorpha</name>
    <name type="common">Common liverwort</name>
    <name type="synonym">Marchantia aquatica</name>
    <dbReference type="NCBI Taxonomy" id="3197"/>
    <lineage>
        <taxon>Eukaryota</taxon>
        <taxon>Viridiplantae</taxon>
        <taxon>Streptophyta</taxon>
        <taxon>Embryophyta</taxon>
        <taxon>Marchantiophyta</taxon>
        <taxon>Marchantiopsida</taxon>
        <taxon>Marchantiidae</taxon>
        <taxon>Marchantiales</taxon>
        <taxon>Marchantiaceae</taxon>
        <taxon>Marchantia</taxon>
    </lineage>
</organism>
<dbReference type="GO" id="GO:0005741">
    <property type="term" value="C:mitochondrial outer membrane"/>
    <property type="evidence" value="ECO:0000318"/>
    <property type="project" value="GO_Central"/>
</dbReference>
<keyword evidence="4" id="KW-0496">Mitochondrion</keyword>
<dbReference type="PANTHER" id="PTHR28234">
    <property type="entry name" value="NUCLEAR CONTROL OF ATPASE PROTEIN 2"/>
    <property type="match status" value="1"/>
</dbReference>